<reference evidence="9" key="1">
    <citation type="submission" date="2019-01" db="EMBL/GenBank/DDBJ databases">
        <title>Draft genomes of a novel of Sporanaerobacter strains.</title>
        <authorList>
            <person name="Ma S."/>
        </authorList>
    </citation>
    <scope>NUCLEOTIDE SEQUENCE [LARGE SCALE GENOMIC DNA]</scope>
    <source>
        <strain evidence="9">NJN-17</strain>
    </source>
</reference>
<evidence type="ECO:0000256" key="6">
    <source>
        <dbReference type="ARBA" id="ARBA00023014"/>
    </source>
</evidence>
<dbReference type="EMBL" id="CP035282">
    <property type="protein sequence ID" value="QAT60249.1"/>
    <property type="molecule type" value="Genomic_DNA"/>
</dbReference>
<dbReference type="InterPro" id="IPR023867">
    <property type="entry name" value="Sulphatase_maturase_rSAM"/>
</dbReference>
<keyword evidence="4" id="KW-0479">Metal-binding</keyword>
<dbReference type="SFLD" id="SFLDG01386">
    <property type="entry name" value="main_SPASM_domain-containing"/>
    <property type="match status" value="1"/>
</dbReference>
<dbReference type="InterPro" id="IPR013785">
    <property type="entry name" value="Aldolase_TIM"/>
</dbReference>
<evidence type="ECO:0000256" key="2">
    <source>
        <dbReference type="ARBA" id="ARBA00022485"/>
    </source>
</evidence>
<dbReference type="SFLD" id="SFLDG01384">
    <property type="entry name" value="thioether_bond_formation_requi"/>
    <property type="match status" value="1"/>
</dbReference>
<dbReference type="NCBIfam" id="TIGR04085">
    <property type="entry name" value="rSAM_more_4Fe4S"/>
    <property type="match status" value="1"/>
</dbReference>
<keyword evidence="2" id="KW-0004">4Fe-4S</keyword>
<accession>A0A410Q8E7</accession>
<dbReference type="GO" id="GO:0016491">
    <property type="term" value="F:oxidoreductase activity"/>
    <property type="evidence" value="ECO:0007669"/>
    <property type="project" value="InterPro"/>
</dbReference>
<evidence type="ECO:0000256" key="4">
    <source>
        <dbReference type="ARBA" id="ARBA00022723"/>
    </source>
</evidence>
<organism evidence="8 9">
    <name type="scientific">Acidilutibacter cellobiosedens</name>
    <dbReference type="NCBI Taxonomy" id="2507161"/>
    <lineage>
        <taxon>Bacteria</taxon>
        <taxon>Bacillati</taxon>
        <taxon>Bacillota</taxon>
        <taxon>Tissierellia</taxon>
        <taxon>Tissierellales</taxon>
        <taxon>Acidilutibacteraceae</taxon>
        <taxon>Acidilutibacter</taxon>
    </lineage>
</organism>
<evidence type="ECO:0000313" key="8">
    <source>
        <dbReference type="EMBL" id="QAT60249.1"/>
    </source>
</evidence>
<dbReference type="Pfam" id="PF04055">
    <property type="entry name" value="Radical_SAM"/>
    <property type="match status" value="1"/>
</dbReference>
<dbReference type="UniPathway" id="UPA00782"/>
<dbReference type="SFLD" id="SFLDS00029">
    <property type="entry name" value="Radical_SAM"/>
    <property type="match status" value="1"/>
</dbReference>
<evidence type="ECO:0000256" key="1">
    <source>
        <dbReference type="ARBA" id="ARBA00001966"/>
    </source>
</evidence>
<dbReference type="PANTHER" id="PTHR43787">
    <property type="entry name" value="FEMO COFACTOR BIOSYNTHESIS PROTEIN NIFB-RELATED"/>
    <property type="match status" value="1"/>
</dbReference>
<keyword evidence="3" id="KW-0949">S-adenosyl-L-methionine</keyword>
<keyword evidence="6" id="KW-0411">Iron-sulfur</keyword>
<feature type="domain" description="Radical SAM core" evidence="7">
    <location>
        <begin position="3"/>
        <end position="224"/>
    </location>
</feature>
<dbReference type="RefSeq" id="WP_128751666.1">
    <property type="nucleotide sequence ID" value="NZ_CP035282.1"/>
</dbReference>
<gene>
    <name evidence="8" type="ORF">EQM13_01020</name>
</gene>
<comment type="cofactor">
    <cofactor evidence="1">
        <name>[4Fe-4S] cluster</name>
        <dbReference type="ChEBI" id="CHEBI:49883"/>
    </cofactor>
</comment>
<dbReference type="Gene3D" id="3.20.20.70">
    <property type="entry name" value="Aldolase class I"/>
    <property type="match status" value="1"/>
</dbReference>
<dbReference type="OrthoDB" id="9763993at2"/>
<keyword evidence="5" id="KW-0408">Iron</keyword>
<dbReference type="InterPro" id="IPR058240">
    <property type="entry name" value="rSAM_sf"/>
</dbReference>
<dbReference type="GO" id="GO:0046872">
    <property type="term" value="F:metal ion binding"/>
    <property type="evidence" value="ECO:0007669"/>
    <property type="project" value="UniProtKB-KW"/>
</dbReference>
<evidence type="ECO:0000313" key="9">
    <source>
        <dbReference type="Proteomes" id="UP000287969"/>
    </source>
</evidence>
<evidence type="ECO:0000259" key="7">
    <source>
        <dbReference type="PROSITE" id="PS51918"/>
    </source>
</evidence>
<proteinExistence type="predicted"/>
<dbReference type="PANTHER" id="PTHR43787:SF3">
    <property type="entry name" value="ARYLSULFATASE REGULATORY PROTEIN"/>
    <property type="match status" value="1"/>
</dbReference>
<dbReference type="GO" id="GO:0051539">
    <property type="term" value="F:4 iron, 4 sulfur cluster binding"/>
    <property type="evidence" value="ECO:0007669"/>
    <property type="project" value="UniProtKB-KW"/>
</dbReference>
<dbReference type="InterPro" id="IPR007197">
    <property type="entry name" value="rSAM"/>
</dbReference>
<dbReference type="InterPro" id="IPR023885">
    <property type="entry name" value="4Fe4S-binding_SPASM_dom"/>
</dbReference>
<evidence type="ECO:0000256" key="3">
    <source>
        <dbReference type="ARBA" id="ARBA00022691"/>
    </source>
</evidence>
<keyword evidence="9" id="KW-1185">Reference proteome</keyword>
<evidence type="ECO:0000256" key="5">
    <source>
        <dbReference type="ARBA" id="ARBA00023004"/>
    </source>
</evidence>
<dbReference type="PROSITE" id="PS51918">
    <property type="entry name" value="RADICAL_SAM"/>
    <property type="match status" value="1"/>
</dbReference>
<dbReference type="SFLD" id="SFLDG01067">
    <property type="entry name" value="SPASM/twitch_domain_containing"/>
    <property type="match status" value="1"/>
</dbReference>
<protein>
    <submittedName>
        <fullName evidence="8">SPASM domain-containing protein</fullName>
    </submittedName>
</protein>
<dbReference type="Proteomes" id="UP000287969">
    <property type="component" value="Chromosome"/>
</dbReference>
<name>A0A410Q8E7_9FIRM</name>
<sequence>MYRFNTNHLTLTIAPTLKCNFNCVYCYEDGYRYTTMDKETQDAVIKFVKQYIANISTLTVMWYGGEPLLAIDTIDYLTQEFLKLCGDKVKYTAAMVTNGYNLNKDNVNRLKKLKVKRVQITIDGPKIIHDERRKLSNGKGSFDKIISNIQESYNELSITIRINIDKDNVSSLNKLLGVFEDAGIKNKVPFYLAPVDKINDICYDINCFNSYDFSIEEINFYKIALQRGFYSVPLPQPVLGICGAVALNSYVIDPKGNLYKCWNSIGRVEEKVGNIFNGIKFNNNLLKWLLYNPLENNECRECNVLPLCMGGCPDHIIQNGTAKCNSIRYNAKEITKLIYEIKKTNKEKSCDEHYMKV</sequence>
<dbReference type="KEGG" id="spoa:EQM13_01020"/>
<dbReference type="AlphaFoldDB" id="A0A410Q8E7"/>
<dbReference type="SUPFAM" id="SSF102114">
    <property type="entry name" value="Radical SAM enzymes"/>
    <property type="match status" value="1"/>
</dbReference>
<dbReference type="CDD" id="cd01335">
    <property type="entry name" value="Radical_SAM"/>
    <property type="match status" value="1"/>
</dbReference>